<dbReference type="EMBL" id="JACJPW010000006">
    <property type="protein sequence ID" value="MBD2180178.1"/>
    <property type="molecule type" value="Genomic_DNA"/>
</dbReference>
<evidence type="ECO:0000313" key="1">
    <source>
        <dbReference type="EMBL" id="MBD2180178.1"/>
    </source>
</evidence>
<name>A0A926VAC3_9CYAN</name>
<reference evidence="1" key="1">
    <citation type="journal article" date="2015" name="ISME J.">
        <title>Draft Genome Sequence of Streptomyces incarnatus NRRL8089, which Produces the Nucleoside Antibiotic Sinefungin.</title>
        <authorList>
            <person name="Oshima K."/>
            <person name="Hattori M."/>
            <person name="Shimizu H."/>
            <person name="Fukuda K."/>
            <person name="Nemoto M."/>
            <person name="Inagaki K."/>
            <person name="Tamura T."/>
        </authorList>
    </citation>
    <scope>NUCLEOTIDE SEQUENCE</scope>
    <source>
        <strain evidence="1">FACHB-1375</strain>
    </source>
</reference>
<evidence type="ECO:0000313" key="2">
    <source>
        <dbReference type="Proteomes" id="UP000641646"/>
    </source>
</evidence>
<keyword evidence="2" id="KW-1185">Reference proteome</keyword>
<organism evidence="1 2">
    <name type="scientific">Aerosakkonema funiforme FACHB-1375</name>
    <dbReference type="NCBI Taxonomy" id="2949571"/>
    <lineage>
        <taxon>Bacteria</taxon>
        <taxon>Bacillati</taxon>
        <taxon>Cyanobacteriota</taxon>
        <taxon>Cyanophyceae</taxon>
        <taxon>Oscillatoriophycideae</taxon>
        <taxon>Aerosakkonematales</taxon>
        <taxon>Aerosakkonemataceae</taxon>
        <taxon>Aerosakkonema</taxon>
    </lineage>
</organism>
<proteinExistence type="predicted"/>
<dbReference type="AlphaFoldDB" id="A0A926VAC3"/>
<gene>
    <name evidence="1" type="ORF">H6G03_03445</name>
</gene>
<reference evidence="1" key="2">
    <citation type="submission" date="2020-08" db="EMBL/GenBank/DDBJ databases">
        <authorList>
            <person name="Chen M."/>
            <person name="Teng W."/>
            <person name="Zhao L."/>
            <person name="Hu C."/>
            <person name="Zhou Y."/>
            <person name="Han B."/>
            <person name="Song L."/>
            <person name="Shu W."/>
        </authorList>
    </citation>
    <scope>NUCLEOTIDE SEQUENCE</scope>
    <source>
        <strain evidence="1">FACHB-1375</strain>
    </source>
</reference>
<dbReference type="Proteomes" id="UP000641646">
    <property type="component" value="Unassembled WGS sequence"/>
</dbReference>
<dbReference type="RefSeq" id="WP_190462116.1">
    <property type="nucleotide sequence ID" value="NZ_JACJPW010000006.1"/>
</dbReference>
<comment type="caution">
    <text evidence="1">The sequence shown here is derived from an EMBL/GenBank/DDBJ whole genome shotgun (WGS) entry which is preliminary data.</text>
</comment>
<protein>
    <submittedName>
        <fullName evidence="1">Uncharacterized protein</fullName>
    </submittedName>
</protein>
<sequence length="63" mass="7062">MPTTRTRLAPPKKERSRLLSQAIALCNVMIGKIAIAYDTHSLSTTKKRAIAYDTNSDRTTKKQ</sequence>
<accession>A0A926VAC3</accession>